<keyword evidence="2" id="KW-1185">Reference proteome</keyword>
<sequence length="123" mass="13710">MAKFTSQEVDAFQRGSNQSQRNNEDDTRRASSYHSYSQSPPYENQSEDRRYGKKAGVLTRKPGSDRVHYEGKIASFVYSPGRSVEQMSENRFANEGSVGRVSDHSVSSAGDPYIVGHKLCALV</sequence>
<protein>
    <submittedName>
        <fullName evidence="1">Uncharacterized protein</fullName>
    </submittedName>
</protein>
<dbReference type="Proteomes" id="UP001234297">
    <property type="component" value="Chromosome 1"/>
</dbReference>
<organism evidence="1 2">
    <name type="scientific">Persea americana</name>
    <name type="common">Avocado</name>
    <dbReference type="NCBI Taxonomy" id="3435"/>
    <lineage>
        <taxon>Eukaryota</taxon>
        <taxon>Viridiplantae</taxon>
        <taxon>Streptophyta</taxon>
        <taxon>Embryophyta</taxon>
        <taxon>Tracheophyta</taxon>
        <taxon>Spermatophyta</taxon>
        <taxon>Magnoliopsida</taxon>
        <taxon>Magnoliidae</taxon>
        <taxon>Laurales</taxon>
        <taxon>Lauraceae</taxon>
        <taxon>Persea</taxon>
    </lineage>
</organism>
<comment type="caution">
    <text evidence="1">The sequence shown here is derived from an EMBL/GenBank/DDBJ whole genome shotgun (WGS) entry which is preliminary data.</text>
</comment>
<proteinExistence type="predicted"/>
<accession>A0ACC2MS75</accession>
<gene>
    <name evidence="1" type="ORF">MRB53_001579</name>
</gene>
<name>A0ACC2MS75_PERAE</name>
<evidence type="ECO:0000313" key="2">
    <source>
        <dbReference type="Proteomes" id="UP001234297"/>
    </source>
</evidence>
<dbReference type="EMBL" id="CM056809">
    <property type="protein sequence ID" value="KAJ8648556.1"/>
    <property type="molecule type" value="Genomic_DNA"/>
</dbReference>
<evidence type="ECO:0000313" key="1">
    <source>
        <dbReference type="EMBL" id="KAJ8648556.1"/>
    </source>
</evidence>
<reference evidence="1 2" key="1">
    <citation type="journal article" date="2022" name="Hortic Res">
        <title>A haplotype resolved chromosomal level avocado genome allows analysis of novel avocado genes.</title>
        <authorList>
            <person name="Nath O."/>
            <person name="Fletcher S.J."/>
            <person name="Hayward A."/>
            <person name="Shaw L.M."/>
            <person name="Masouleh A.K."/>
            <person name="Furtado A."/>
            <person name="Henry R.J."/>
            <person name="Mitter N."/>
        </authorList>
    </citation>
    <scope>NUCLEOTIDE SEQUENCE [LARGE SCALE GENOMIC DNA]</scope>
    <source>
        <strain evidence="2">cv. Hass</strain>
    </source>
</reference>